<dbReference type="AlphaFoldDB" id="A0AAC9XQE3"/>
<dbReference type="RefSeq" id="WP_088905853.1">
    <property type="nucleotide sequence ID" value="NZ_CP022272.1"/>
</dbReference>
<evidence type="ECO:0008006" key="4">
    <source>
        <dbReference type="Google" id="ProtNLM"/>
    </source>
</evidence>
<dbReference type="Proteomes" id="UP000198233">
    <property type="component" value="Chromosome"/>
</dbReference>
<gene>
    <name evidence="2" type="ORF">CFF01_02250</name>
</gene>
<evidence type="ECO:0000313" key="2">
    <source>
        <dbReference type="EMBL" id="ASJ98543.1"/>
    </source>
</evidence>
<reference evidence="2 3" key="1">
    <citation type="submission" date="2017-06" db="EMBL/GenBank/DDBJ databases">
        <title>Complete genome sequence of Shewanella marisflavi EP1 associated with anaerobic 2,4-dinitrotoluene reduction and salt tolerance.</title>
        <authorList>
            <person name="Huang J."/>
        </authorList>
    </citation>
    <scope>NUCLEOTIDE SEQUENCE [LARGE SCALE GENOMIC DNA]</scope>
    <source>
        <strain evidence="2 3">EP1</strain>
    </source>
</reference>
<proteinExistence type="predicted"/>
<dbReference type="KEGG" id="smav:CFF01_02250"/>
<feature type="transmembrane region" description="Helical" evidence="1">
    <location>
        <begin position="29"/>
        <end position="47"/>
    </location>
</feature>
<sequence length="122" mass="13309">MNKAITAALMSAFICPGSGHFYLKRYNTGTLLSCISLVGLVYLLYQAVNRAQAVSDKILSGEVPLEFNAIYAAISLVPQGSEAFWVDVATWAFILGWLVGIIDAYRQGKKLMQQEASTTAQE</sequence>
<accession>A0AAC9XQE3</accession>
<evidence type="ECO:0000313" key="3">
    <source>
        <dbReference type="Proteomes" id="UP000198233"/>
    </source>
</evidence>
<keyword evidence="1" id="KW-0812">Transmembrane</keyword>
<organism evidence="2 3">
    <name type="scientific">Shewanella marisflavi</name>
    <dbReference type="NCBI Taxonomy" id="260364"/>
    <lineage>
        <taxon>Bacteria</taxon>
        <taxon>Pseudomonadati</taxon>
        <taxon>Pseudomonadota</taxon>
        <taxon>Gammaproteobacteria</taxon>
        <taxon>Alteromonadales</taxon>
        <taxon>Shewanellaceae</taxon>
        <taxon>Shewanella</taxon>
    </lineage>
</organism>
<evidence type="ECO:0000256" key="1">
    <source>
        <dbReference type="SAM" id="Phobius"/>
    </source>
</evidence>
<dbReference type="EMBL" id="CP022272">
    <property type="protein sequence ID" value="ASJ98543.1"/>
    <property type="molecule type" value="Genomic_DNA"/>
</dbReference>
<protein>
    <recommendedName>
        <fullName evidence="4">DUF5683 domain-containing protein</fullName>
    </recommendedName>
</protein>
<keyword evidence="1" id="KW-1133">Transmembrane helix</keyword>
<keyword evidence="1" id="KW-0472">Membrane</keyword>
<name>A0AAC9XQE3_9GAMM</name>
<feature type="transmembrane region" description="Helical" evidence="1">
    <location>
        <begin position="83"/>
        <end position="105"/>
    </location>
</feature>